<dbReference type="GO" id="GO:0003700">
    <property type="term" value="F:DNA-binding transcription factor activity"/>
    <property type="evidence" value="ECO:0007669"/>
    <property type="project" value="InterPro"/>
</dbReference>
<dbReference type="InterPro" id="IPR036388">
    <property type="entry name" value="WH-like_DNA-bd_sf"/>
</dbReference>
<evidence type="ECO:0000313" key="6">
    <source>
        <dbReference type="EMBL" id="TCU60151.1"/>
    </source>
</evidence>
<dbReference type="SUPFAM" id="SSF53697">
    <property type="entry name" value="SIS domain"/>
    <property type="match status" value="1"/>
</dbReference>
<dbReference type="InterPro" id="IPR047640">
    <property type="entry name" value="RpiR-like"/>
</dbReference>
<evidence type="ECO:0000259" key="4">
    <source>
        <dbReference type="PROSITE" id="PS51071"/>
    </source>
</evidence>
<gene>
    <name evidence="6" type="ORF">EDD61_10810</name>
</gene>
<dbReference type="RefSeq" id="WP_008979786.1">
    <property type="nucleotide sequence ID" value="NZ_DBGDHU010000017.1"/>
</dbReference>
<evidence type="ECO:0000313" key="7">
    <source>
        <dbReference type="Proteomes" id="UP000295773"/>
    </source>
</evidence>
<dbReference type="Pfam" id="PF01418">
    <property type="entry name" value="HTH_6"/>
    <property type="match status" value="1"/>
</dbReference>
<dbReference type="Pfam" id="PF01380">
    <property type="entry name" value="SIS"/>
    <property type="match status" value="1"/>
</dbReference>
<evidence type="ECO:0000256" key="1">
    <source>
        <dbReference type="ARBA" id="ARBA00023015"/>
    </source>
</evidence>
<dbReference type="InterPro" id="IPR009057">
    <property type="entry name" value="Homeodomain-like_sf"/>
</dbReference>
<dbReference type="SUPFAM" id="SSF46689">
    <property type="entry name" value="Homeodomain-like"/>
    <property type="match status" value="1"/>
</dbReference>
<dbReference type="GO" id="GO:0003677">
    <property type="term" value="F:DNA binding"/>
    <property type="evidence" value="ECO:0007669"/>
    <property type="project" value="UniProtKB-KW"/>
</dbReference>
<keyword evidence="7" id="KW-1185">Reference proteome</keyword>
<dbReference type="InterPro" id="IPR035472">
    <property type="entry name" value="RpiR-like_SIS"/>
</dbReference>
<sequence length="282" mass="31892">MNLYEELRKKDSFSSVEKDVADYIVENGESILDMPIQQLAANTFTSTTTIIRLCKKLGFKGFREFKIRYSKDLLSYMNRDTHVDVNSPFSEGDSAASIAQKIALLTKDTIASTQATLDMDILHQVVQQLLKARNILAIGVSDSFVRIIDFQNKMLKINMFVKISYLQPDQAYLCTHATSEDVALLISYSGRTAEVINEARILKQGGVKTIAITSNAASPLAQLCDTLIMLPNEEDIQIATYSFSSQLAIEYVLNVIYSCIYKSNYEKNKEHLYHSRQKYLHL</sequence>
<dbReference type="PROSITE" id="PS51464">
    <property type="entry name" value="SIS"/>
    <property type="match status" value="1"/>
</dbReference>
<keyword evidence="1" id="KW-0805">Transcription regulation</keyword>
<dbReference type="PANTHER" id="PTHR30514">
    <property type="entry name" value="GLUCOKINASE"/>
    <property type="match status" value="1"/>
</dbReference>
<dbReference type="EMBL" id="SMBP01000008">
    <property type="protein sequence ID" value="TCU60151.1"/>
    <property type="molecule type" value="Genomic_DNA"/>
</dbReference>
<evidence type="ECO:0000256" key="2">
    <source>
        <dbReference type="ARBA" id="ARBA00023125"/>
    </source>
</evidence>
<name>A0A4R3TDS4_9FIRM</name>
<dbReference type="CDD" id="cd05013">
    <property type="entry name" value="SIS_RpiR"/>
    <property type="match status" value="1"/>
</dbReference>
<feature type="domain" description="HTH rpiR-type" evidence="4">
    <location>
        <begin position="1"/>
        <end position="76"/>
    </location>
</feature>
<proteinExistence type="predicted"/>
<comment type="caution">
    <text evidence="6">The sequence shown here is derived from an EMBL/GenBank/DDBJ whole genome shotgun (WGS) entry which is preliminary data.</text>
</comment>
<evidence type="ECO:0000259" key="5">
    <source>
        <dbReference type="PROSITE" id="PS51464"/>
    </source>
</evidence>
<dbReference type="GO" id="GO:1901135">
    <property type="term" value="P:carbohydrate derivative metabolic process"/>
    <property type="evidence" value="ECO:0007669"/>
    <property type="project" value="InterPro"/>
</dbReference>
<dbReference type="PANTHER" id="PTHR30514:SF10">
    <property type="entry name" value="MURR_RPIR FAMILY TRANSCRIPTIONAL REGULATOR"/>
    <property type="match status" value="1"/>
</dbReference>
<dbReference type="PROSITE" id="PS51071">
    <property type="entry name" value="HTH_RPIR"/>
    <property type="match status" value="1"/>
</dbReference>
<keyword evidence="2" id="KW-0238">DNA-binding</keyword>
<evidence type="ECO:0000256" key="3">
    <source>
        <dbReference type="ARBA" id="ARBA00023163"/>
    </source>
</evidence>
<dbReference type="Gene3D" id="3.40.50.10490">
    <property type="entry name" value="Glucose-6-phosphate isomerase like protein, domain 1"/>
    <property type="match status" value="1"/>
</dbReference>
<reference evidence="6 7" key="1">
    <citation type="submission" date="2019-03" db="EMBL/GenBank/DDBJ databases">
        <title>Genomic Encyclopedia of Type Strains, Phase IV (KMG-IV): sequencing the most valuable type-strain genomes for metagenomic binning, comparative biology and taxonomic classification.</title>
        <authorList>
            <person name="Goeker M."/>
        </authorList>
    </citation>
    <scope>NUCLEOTIDE SEQUENCE [LARGE SCALE GENOMIC DNA]</scope>
    <source>
        <strain evidence="6 7">DSM 29481</strain>
    </source>
</reference>
<accession>A0A4R3TDS4</accession>
<dbReference type="Gene3D" id="1.10.10.10">
    <property type="entry name" value="Winged helix-like DNA-binding domain superfamily/Winged helix DNA-binding domain"/>
    <property type="match status" value="1"/>
</dbReference>
<organism evidence="6 7">
    <name type="scientific">Longicatena caecimuris</name>
    <dbReference type="NCBI Taxonomy" id="1796635"/>
    <lineage>
        <taxon>Bacteria</taxon>
        <taxon>Bacillati</taxon>
        <taxon>Bacillota</taxon>
        <taxon>Erysipelotrichia</taxon>
        <taxon>Erysipelotrichales</taxon>
        <taxon>Erysipelotrichaceae</taxon>
        <taxon>Longicatena</taxon>
    </lineage>
</organism>
<dbReference type="AlphaFoldDB" id="A0A4R3TDS4"/>
<dbReference type="InterPro" id="IPR046348">
    <property type="entry name" value="SIS_dom_sf"/>
</dbReference>
<dbReference type="InterPro" id="IPR000281">
    <property type="entry name" value="HTH_RpiR"/>
</dbReference>
<feature type="domain" description="SIS" evidence="5">
    <location>
        <begin position="125"/>
        <end position="266"/>
    </location>
</feature>
<dbReference type="InterPro" id="IPR001347">
    <property type="entry name" value="SIS_dom"/>
</dbReference>
<dbReference type="GO" id="GO:0097367">
    <property type="term" value="F:carbohydrate derivative binding"/>
    <property type="evidence" value="ECO:0007669"/>
    <property type="project" value="InterPro"/>
</dbReference>
<dbReference type="Proteomes" id="UP000295773">
    <property type="component" value="Unassembled WGS sequence"/>
</dbReference>
<keyword evidence="3" id="KW-0804">Transcription</keyword>
<protein>
    <submittedName>
        <fullName evidence="6">RpiR family transcriptional regulator</fullName>
    </submittedName>
</protein>